<accession>A0A918U3L1</accession>
<name>A0A918U3L1_STRCJ</name>
<reference evidence="2" key="1">
    <citation type="journal article" date="2014" name="Int. J. Syst. Evol. Microbiol.">
        <title>Complete genome sequence of Corynebacterium casei LMG S-19264T (=DSM 44701T), isolated from a smear-ripened cheese.</title>
        <authorList>
            <consortium name="US DOE Joint Genome Institute (JGI-PGF)"/>
            <person name="Walter F."/>
            <person name="Albersmeier A."/>
            <person name="Kalinowski J."/>
            <person name="Ruckert C."/>
        </authorList>
    </citation>
    <scope>NUCLEOTIDE SEQUENCE</scope>
    <source>
        <strain evidence="2">JCM 4633</strain>
    </source>
</reference>
<feature type="region of interest" description="Disordered" evidence="1">
    <location>
        <begin position="54"/>
        <end position="74"/>
    </location>
</feature>
<proteinExistence type="predicted"/>
<reference evidence="2" key="2">
    <citation type="submission" date="2020-09" db="EMBL/GenBank/DDBJ databases">
        <authorList>
            <person name="Sun Q."/>
            <person name="Ohkuma M."/>
        </authorList>
    </citation>
    <scope>NUCLEOTIDE SEQUENCE</scope>
    <source>
        <strain evidence="2">JCM 4633</strain>
    </source>
</reference>
<sequence>MSDALLQDLWFHQTDGIAIDSIDTDDESVVIRARTQTSQSAGATSDMSYLLKAGNDDNCPTGRGPKQPRRKCRTRPAYCRRRIAPGAG</sequence>
<dbReference type="EMBL" id="BMVB01000038">
    <property type="protein sequence ID" value="GHC72922.1"/>
    <property type="molecule type" value="Genomic_DNA"/>
</dbReference>
<gene>
    <name evidence="2" type="ORF">GCM10010507_60150</name>
</gene>
<comment type="caution">
    <text evidence="2">The sequence shown here is derived from an EMBL/GenBank/DDBJ whole genome shotgun (WGS) entry which is preliminary data.</text>
</comment>
<protein>
    <submittedName>
        <fullName evidence="2">Uncharacterized protein</fullName>
    </submittedName>
</protein>
<dbReference type="AlphaFoldDB" id="A0A918U3L1"/>
<evidence type="ECO:0000313" key="3">
    <source>
        <dbReference type="Proteomes" id="UP000646244"/>
    </source>
</evidence>
<organism evidence="2 3">
    <name type="scientific">Streptomyces cinnamoneus</name>
    <name type="common">Streptoverticillium cinnamoneum</name>
    <dbReference type="NCBI Taxonomy" id="53446"/>
    <lineage>
        <taxon>Bacteria</taxon>
        <taxon>Bacillati</taxon>
        <taxon>Actinomycetota</taxon>
        <taxon>Actinomycetes</taxon>
        <taxon>Kitasatosporales</taxon>
        <taxon>Streptomycetaceae</taxon>
        <taxon>Streptomyces</taxon>
        <taxon>Streptomyces cinnamoneus group</taxon>
    </lineage>
</organism>
<dbReference type="Proteomes" id="UP000646244">
    <property type="component" value="Unassembled WGS sequence"/>
</dbReference>
<evidence type="ECO:0000256" key="1">
    <source>
        <dbReference type="SAM" id="MobiDB-lite"/>
    </source>
</evidence>
<evidence type="ECO:0000313" key="2">
    <source>
        <dbReference type="EMBL" id="GHC72922.1"/>
    </source>
</evidence>